<dbReference type="PANTHER" id="PTHR47338">
    <property type="entry name" value="ZN(II)2CYS6 TRANSCRIPTION FACTOR (EUROFUNG)-RELATED"/>
    <property type="match status" value="1"/>
</dbReference>
<evidence type="ECO:0000256" key="5">
    <source>
        <dbReference type="ARBA" id="ARBA00023242"/>
    </source>
</evidence>
<dbReference type="InterPro" id="IPR007219">
    <property type="entry name" value="XnlR_reg_dom"/>
</dbReference>
<dbReference type="Gene3D" id="4.10.240.10">
    <property type="entry name" value="Zn(2)-C6 fungal-type DNA-binding domain"/>
    <property type="match status" value="1"/>
</dbReference>
<keyword evidence="9" id="KW-1185">Reference proteome</keyword>
<protein>
    <recommendedName>
        <fullName evidence="7">Zn(2)-C6 fungal-type domain-containing protein</fullName>
    </recommendedName>
</protein>
<evidence type="ECO:0000256" key="6">
    <source>
        <dbReference type="SAM" id="MobiDB-lite"/>
    </source>
</evidence>
<dbReference type="Pfam" id="PF00172">
    <property type="entry name" value="Zn_clus"/>
    <property type="match status" value="1"/>
</dbReference>
<keyword evidence="3" id="KW-0805">Transcription regulation</keyword>
<dbReference type="CDD" id="cd12148">
    <property type="entry name" value="fungal_TF_MHR"/>
    <property type="match status" value="1"/>
</dbReference>
<accession>A0ABR3J426</accession>
<sequence length="568" mass="61538">MSDSAFSPQVDQLSRLRKGEACMYCRRRKMKCDAGRPICGQCTRGNRPDDCEYASSSGYSRTQTLEDTIARLEVRIRELEEPAEDAGVAAIGVALTHPYADASEASDFQLPSNQDILLPNNVGITTPEQPISLFGAWSGHGEPPAQAALTLIDTFLCHADHLGFFLHEGRFRDSISTAPHNAAFRPAPSLIAVVYLWGTKLVGSPNTTALESVLLDVSLKAISESLSGDHPNKALHTIQAEILLATYFFTAGRLLEGRYHISTAMALALASGLNKIRSADGRTGGALSQLPAPRDSIEEGERIRGWWMLFILDQSWAAALDTSPHMPWPMDGTGTQLDTPWPQDIADYEQPASGNNRTRSTICTFMNGTQAMDSGNSALALLAQAAFLWERARNLMSNEWRPDFNSEELRGFTQRLFAIDARISQVTQALTASWVGDNAHVVAARCIVNAAAIKLHAGLANATNFSRNKCLFAAQAIVMSLSLLADAFRMSPDRAVNPVLGSTWACACQVLLNDLRLSSVSSTFNTVQGDIREVIASGINAMEVLSGGSALIAYQVDLTKQAYLNSIS</sequence>
<dbReference type="PROSITE" id="PS50048">
    <property type="entry name" value="ZN2_CY6_FUNGAL_2"/>
    <property type="match status" value="1"/>
</dbReference>
<dbReference type="PROSITE" id="PS00463">
    <property type="entry name" value="ZN2_CY6_FUNGAL_1"/>
    <property type="match status" value="1"/>
</dbReference>
<dbReference type="EMBL" id="JASNQZ010000012">
    <property type="protein sequence ID" value="KAL0950399.1"/>
    <property type="molecule type" value="Genomic_DNA"/>
</dbReference>
<evidence type="ECO:0000313" key="8">
    <source>
        <dbReference type="EMBL" id="KAL0950399.1"/>
    </source>
</evidence>
<dbReference type="Pfam" id="PF04082">
    <property type="entry name" value="Fungal_trans"/>
    <property type="match status" value="1"/>
</dbReference>
<dbReference type="InterPro" id="IPR001138">
    <property type="entry name" value="Zn2Cys6_DnaBD"/>
</dbReference>
<dbReference type="InterPro" id="IPR036864">
    <property type="entry name" value="Zn2-C6_fun-type_DNA-bd_sf"/>
</dbReference>
<dbReference type="SUPFAM" id="SSF57701">
    <property type="entry name" value="Zn2/Cys6 DNA-binding domain"/>
    <property type="match status" value="1"/>
</dbReference>
<keyword evidence="2" id="KW-0479">Metal-binding</keyword>
<proteinExistence type="predicted"/>
<dbReference type="PANTHER" id="PTHR47338:SF29">
    <property type="entry name" value="ZN(2)-C6 FUNGAL-TYPE DOMAIN-CONTAINING PROTEIN"/>
    <property type="match status" value="1"/>
</dbReference>
<keyword evidence="5" id="KW-0539">Nucleus</keyword>
<evidence type="ECO:0000256" key="1">
    <source>
        <dbReference type="ARBA" id="ARBA00004123"/>
    </source>
</evidence>
<evidence type="ECO:0000256" key="3">
    <source>
        <dbReference type="ARBA" id="ARBA00023015"/>
    </source>
</evidence>
<dbReference type="InterPro" id="IPR050815">
    <property type="entry name" value="TF_fung"/>
</dbReference>
<reference evidence="9" key="1">
    <citation type="submission" date="2024-06" db="EMBL/GenBank/DDBJ databases">
        <title>Multi-omics analyses provide insights into the biosynthesis of the anticancer antibiotic pleurotin in Hohenbuehelia grisea.</title>
        <authorList>
            <person name="Weaver J.A."/>
            <person name="Alberti F."/>
        </authorList>
    </citation>
    <scope>NUCLEOTIDE SEQUENCE [LARGE SCALE GENOMIC DNA]</scope>
    <source>
        <strain evidence="9">T-177</strain>
    </source>
</reference>
<keyword evidence="4" id="KW-0804">Transcription</keyword>
<feature type="domain" description="Zn(2)-C6 fungal-type" evidence="7">
    <location>
        <begin position="21"/>
        <end position="53"/>
    </location>
</feature>
<gene>
    <name evidence="8" type="ORF">HGRIS_010357</name>
</gene>
<comment type="caution">
    <text evidence="8">The sequence shown here is derived from an EMBL/GenBank/DDBJ whole genome shotgun (WGS) entry which is preliminary data.</text>
</comment>
<evidence type="ECO:0000256" key="4">
    <source>
        <dbReference type="ARBA" id="ARBA00023163"/>
    </source>
</evidence>
<feature type="region of interest" description="Disordered" evidence="6">
    <location>
        <begin position="327"/>
        <end position="355"/>
    </location>
</feature>
<dbReference type="SMART" id="SM00066">
    <property type="entry name" value="GAL4"/>
    <property type="match status" value="1"/>
</dbReference>
<dbReference type="Proteomes" id="UP001556367">
    <property type="component" value="Unassembled WGS sequence"/>
</dbReference>
<comment type="subcellular location">
    <subcellularLocation>
        <location evidence="1">Nucleus</location>
    </subcellularLocation>
</comment>
<evidence type="ECO:0000259" key="7">
    <source>
        <dbReference type="PROSITE" id="PS50048"/>
    </source>
</evidence>
<evidence type="ECO:0000256" key="2">
    <source>
        <dbReference type="ARBA" id="ARBA00022723"/>
    </source>
</evidence>
<organism evidence="8 9">
    <name type="scientific">Hohenbuehelia grisea</name>
    <dbReference type="NCBI Taxonomy" id="104357"/>
    <lineage>
        <taxon>Eukaryota</taxon>
        <taxon>Fungi</taxon>
        <taxon>Dikarya</taxon>
        <taxon>Basidiomycota</taxon>
        <taxon>Agaricomycotina</taxon>
        <taxon>Agaricomycetes</taxon>
        <taxon>Agaricomycetidae</taxon>
        <taxon>Agaricales</taxon>
        <taxon>Pleurotineae</taxon>
        <taxon>Pleurotaceae</taxon>
        <taxon>Hohenbuehelia</taxon>
    </lineage>
</organism>
<evidence type="ECO:0000313" key="9">
    <source>
        <dbReference type="Proteomes" id="UP001556367"/>
    </source>
</evidence>
<name>A0ABR3J426_9AGAR</name>
<dbReference type="CDD" id="cd00067">
    <property type="entry name" value="GAL4"/>
    <property type="match status" value="1"/>
</dbReference>